<evidence type="ECO:0000313" key="18">
    <source>
        <dbReference type="Proteomes" id="UP000176778"/>
    </source>
</evidence>
<dbReference type="Gene3D" id="3.90.980.10">
    <property type="entry name" value="DNA primase, catalytic core, N-terminal domain"/>
    <property type="match status" value="1"/>
</dbReference>
<dbReference type="Gene3D" id="3.90.580.10">
    <property type="entry name" value="Zinc finger, CHC2-type domain"/>
    <property type="match status" value="1"/>
</dbReference>
<protein>
    <recommendedName>
        <fullName evidence="12 13">DNA primase</fullName>
        <ecNumber evidence="12">2.7.7.101</ecNumber>
    </recommendedName>
</protein>
<dbReference type="Pfam" id="PF13155">
    <property type="entry name" value="Toprim_2"/>
    <property type="match status" value="1"/>
</dbReference>
<dbReference type="Gene3D" id="3.40.1360.10">
    <property type="match status" value="1"/>
</dbReference>
<dbReference type="Proteomes" id="UP000176778">
    <property type="component" value="Unassembled WGS sequence"/>
</dbReference>
<dbReference type="SUPFAM" id="SSF56731">
    <property type="entry name" value="DNA primase core"/>
    <property type="match status" value="1"/>
</dbReference>
<dbReference type="InterPro" id="IPR019475">
    <property type="entry name" value="DNA_primase_DnaB-bd"/>
</dbReference>
<dbReference type="AlphaFoldDB" id="A0A1F7X728"/>
<comment type="domain">
    <text evidence="12">Contains an N-terminal zinc-binding domain, a central core domain that contains the primase activity, and a C-terminal DnaB-binding domain.</text>
</comment>
<keyword evidence="7 12" id="KW-0863">Zinc-finger</keyword>
<feature type="domain" description="Toprim" evidence="16">
    <location>
        <begin position="254"/>
        <end position="335"/>
    </location>
</feature>
<evidence type="ECO:0000256" key="9">
    <source>
        <dbReference type="ARBA" id="ARBA00022842"/>
    </source>
</evidence>
<evidence type="ECO:0000256" key="11">
    <source>
        <dbReference type="ARBA" id="ARBA00023163"/>
    </source>
</evidence>
<keyword evidence="11 12" id="KW-0804">Transcription</keyword>
<dbReference type="NCBIfam" id="TIGR01391">
    <property type="entry name" value="dnaG"/>
    <property type="match status" value="1"/>
</dbReference>
<evidence type="ECO:0000256" key="3">
    <source>
        <dbReference type="ARBA" id="ARBA00022679"/>
    </source>
</evidence>
<dbReference type="PANTHER" id="PTHR30313:SF2">
    <property type="entry name" value="DNA PRIMASE"/>
    <property type="match status" value="1"/>
</dbReference>
<organism evidence="17 18">
    <name type="scientific">Candidatus Woesebacteria bacterium RBG_13_46_13</name>
    <dbReference type="NCBI Taxonomy" id="1802479"/>
    <lineage>
        <taxon>Bacteria</taxon>
        <taxon>Candidatus Woeseibacteriota</taxon>
    </lineage>
</organism>
<keyword evidence="9" id="KW-0460">Magnesium</keyword>
<comment type="subunit">
    <text evidence="12">Monomer. Interacts with DnaB.</text>
</comment>
<feature type="coiled-coil region" evidence="15">
    <location>
        <begin position="544"/>
        <end position="590"/>
    </location>
</feature>
<keyword evidence="15" id="KW-0175">Coiled coil</keyword>
<dbReference type="GO" id="GO:0000428">
    <property type="term" value="C:DNA-directed RNA polymerase complex"/>
    <property type="evidence" value="ECO:0007669"/>
    <property type="project" value="UniProtKB-KW"/>
</dbReference>
<keyword evidence="10 12" id="KW-0238">DNA-binding</keyword>
<dbReference type="SMART" id="SM00400">
    <property type="entry name" value="ZnF_CHCC"/>
    <property type="match status" value="1"/>
</dbReference>
<evidence type="ECO:0000256" key="8">
    <source>
        <dbReference type="ARBA" id="ARBA00022833"/>
    </source>
</evidence>
<dbReference type="Pfam" id="PF08275">
    <property type="entry name" value="DNAG_N"/>
    <property type="match status" value="1"/>
</dbReference>
<keyword evidence="6 12" id="KW-0479">Metal-binding</keyword>
<dbReference type="InterPro" id="IPR050219">
    <property type="entry name" value="DnaG_primase"/>
</dbReference>
<keyword evidence="8 12" id="KW-0862">Zinc</keyword>
<dbReference type="Pfam" id="PF01807">
    <property type="entry name" value="Zn_ribbon_DnaG"/>
    <property type="match status" value="1"/>
</dbReference>
<evidence type="ECO:0000256" key="6">
    <source>
        <dbReference type="ARBA" id="ARBA00022723"/>
    </source>
</evidence>
<dbReference type="PROSITE" id="PS50880">
    <property type="entry name" value="TOPRIM"/>
    <property type="match status" value="1"/>
</dbReference>
<dbReference type="STRING" id="1802479.A2Y68_01750"/>
<proteinExistence type="inferred from homology"/>
<dbReference type="GO" id="GO:0006269">
    <property type="term" value="P:DNA replication, synthesis of primer"/>
    <property type="evidence" value="ECO:0007669"/>
    <property type="project" value="UniProtKB-UniRule"/>
</dbReference>
<evidence type="ECO:0000256" key="10">
    <source>
        <dbReference type="ARBA" id="ARBA00023125"/>
    </source>
</evidence>
<evidence type="ECO:0000256" key="1">
    <source>
        <dbReference type="ARBA" id="ARBA00022478"/>
    </source>
</evidence>
<evidence type="ECO:0000259" key="16">
    <source>
        <dbReference type="PROSITE" id="PS50880"/>
    </source>
</evidence>
<keyword evidence="5 12" id="KW-0235">DNA replication</keyword>
<dbReference type="InterPro" id="IPR002694">
    <property type="entry name" value="Znf_CHC2"/>
</dbReference>
<gene>
    <name evidence="12" type="primary">dnaG</name>
    <name evidence="17" type="ORF">A2Y68_01750</name>
</gene>
<evidence type="ECO:0000256" key="2">
    <source>
        <dbReference type="ARBA" id="ARBA00022515"/>
    </source>
</evidence>
<keyword evidence="4 12" id="KW-0548">Nucleotidyltransferase</keyword>
<dbReference type="EC" id="2.7.7.101" evidence="12"/>
<evidence type="ECO:0000256" key="12">
    <source>
        <dbReference type="HAMAP-Rule" id="MF_00974"/>
    </source>
</evidence>
<dbReference type="InterPro" id="IPR030846">
    <property type="entry name" value="DnaG_bac"/>
</dbReference>
<accession>A0A1F7X728</accession>
<dbReference type="InterPro" id="IPR006171">
    <property type="entry name" value="TOPRIM_dom"/>
</dbReference>
<dbReference type="GO" id="GO:0005737">
    <property type="term" value="C:cytoplasm"/>
    <property type="evidence" value="ECO:0007669"/>
    <property type="project" value="TreeGrafter"/>
</dbReference>
<comment type="similarity">
    <text evidence="12 13">Belongs to the DnaG primase family.</text>
</comment>
<dbReference type="GO" id="GO:0003677">
    <property type="term" value="F:DNA binding"/>
    <property type="evidence" value="ECO:0007669"/>
    <property type="project" value="UniProtKB-KW"/>
</dbReference>
<dbReference type="HAMAP" id="MF_00974">
    <property type="entry name" value="DNA_primase_DnaG"/>
    <property type="match status" value="1"/>
</dbReference>
<feature type="zinc finger region" description="CHC2-type" evidence="12 14">
    <location>
        <begin position="35"/>
        <end position="59"/>
    </location>
</feature>
<dbReference type="FunFam" id="3.90.580.10:FF:000001">
    <property type="entry name" value="DNA primase"/>
    <property type="match status" value="1"/>
</dbReference>
<dbReference type="InterPro" id="IPR006295">
    <property type="entry name" value="DNA_primase_DnaG"/>
</dbReference>
<reference evidence="17 18" key="1">
    <citation type="journal article" date="2016" name="Nat. Commun.">
        <title>Thousands of microbial genomes shed light on interconnected biogeochemical processes in an aquifer system.</title>
        <authorList>
            <person name="Anantharaman K."/>
            <person name="Brown C.T."/>
            <person name="Hug L.A."/>
            <person name="Sharon I."/>
            <person name="Castelle C.J."/>
            <person name="Probst A.J."/>
            <person name="Thomas B.C."/>
            <person name="Singh A."/>
            <person name="Wilkins M.J."/>
            <person name="Karaoz U."/>
            <person name="Brodie E.L."/>
            <person name="Williams K.H."/>
            <person name="Hubbard S.S."/>
            <person name="Banfield J.F."/>
        </authorList>
    </citation>
    <scope>NUCLEOTIDE SEQUENCE [LARGE SCALE GENOMIC DNA]</scope>
</reference>
<dbReference type="PIRSF" id="PIRSF002811">
    <property type="entry name" value="DnaG"/>
    <property type="match status" value="1"/>
</dbReference>
<dbReference type="GO" id="GO:0008270">
    <property type="term" value="F:zinc ion binding"/>
    <property type="evidence" value="ECO:0007669"/>
    <property type="project" value="UniProtKB-UniRule"/>
</dbReference>
<comment type="cofactor">
    <cofactor evidence="12 13 14">
        <name>Zn(2+)</name>
        <dbReference type="ChEBI" id="CHEBI:29105"/>
    </cofactor>
    <text evidence="12 13 14">Binds 1 zinc ion per monomer.</text>
</comment>
<evidence type="ECO:0000256" key="14">
    <source>
        <dbReference type="PIRSR" id="PIRSR002811-1"/>
    </source>
</evidence>
<dbReference type="InterPro" id="IPR034151">
    <property type="entry name" value="TOPRIM_DnaG_bac"/>
</dbReference>
<sequence length="602" mass="66991">MADQVDEIKQKTDIVSLLGEYIPLKKAGRNYKALCPFHGEKTPSFMVSPELQMYKCFGCGEAGDVYSFLQKYEGMEFGEALRFLADKAGVKLVSVRPGETGEKEKLFEINSFAGKFYNYILLSHRAGQGALNYLLKDRGLSLETIKAFGLGFSPDVPNVLNRFLVGKKRFGLKDVDRLGLVVIRGDRVYDRFGGRIIFPLTDHRGNIAGFAGRVLPTASTEMAKYINSPETPVYHKSNLLFGLNVAKEEIKKAGEANIVEGELDMISSWQAGVKNTVAIKGSALTEEQVRLLSRFTRKIILALDSDLAGDVAARRGVVIAQKQGLEVKMAIMGEFKDPDEAVRKDPAGYKKILEGAVGVWDFIVESVFSRLDDSTGEGKAKISREIVPILASIPDKIVQAHYIEIVASKLGVPATAVTQQIEEVQTQTETPKLEVGIVKKEEKARRQLLEERLLTLAFQSDPKVLIEPKIFKLIATPLPHRIVEEFEKYSSGGKPFSPSEFAEKLPKELVEGFAEMVLRDTEGLVEDKEELKKEQDLVIRELTIQEVRHKLEQLGAKIRQFEEAGEKAKLKDVQEKFGELSLKLSKLAEQEGGIILSEVQKT</sequence>
<dbReference type="GO" id="GO:1990077">
    <property type="term" value="C:primosome complex"/>
    <property type="evidence" value="ECO:0007669"/>
    <property type="project" value="UniProtKB-KW"/>
</dbReference>
<dbReference type="EMBL" id="MGFR01000001">
    <property type="protein sequence ID" value="OGM10148.1"/>
    <property type="molecule type" value="Genomic_DNA"/>
</dbReference>
<comment type="function">
    <text evidence="12 13">RNA polymerase that catalyzes the synthesis of short RNA molecules used as primers for DNA polymerase during DNA replication.</text>
</comment>
<evidence type="ECO:0000256" key="5">
    <source>
        <dbReference type="ARBA" id="ARBA00022705"/>
    </source>
</evidence>
<name>A0A1F7X728_9BACT</name>
<dbReference type="InterPro" id="IPR036977">
    <property type="entry name" value="DNA_primase_Znf_CHC2"/>
</dbReference>
<dbReference type="InterPro" id="IPR037068">
    <property type="entry name" value="DNA_primase_core_N_sf"/>
</dbReference>
<evidence type="ECO:0000256" key="13">
    <source>
        <dbReference type="PIRNR" id="PIRNR002811"/>
    </source>
</evidence>
<evidence type="ECO:0000313" key="17">
    <source>
        <dbReference type="EMBL" id="OGM10148.1"/>
    </source>
</evidence>
<dbReference type="GO" id="GO:0003899">
    <property type="term" value="F:DNA-directed RNA polymerase activity"/>
    <property type="evidence" value="ECO:0007669"/>
    <property type="project" value="UniProtKB-UniRule"/>
</dbReference>
<keyword evidence="2 12" id="KW-0639">Primosome</keyword>
<dbReference type="InterPro" id="IPR013264">
    <property type="entry name" value="DNAG_N"/>
</dbReference>
<dbReference type="SUPFAM" id="SSF57783">
    <property type="entry name" value="Zinc beta-ribbon"/>
    <property type="match status" value="1"/>
</dbReference>
<evidence type="ECO:0000256" key="7">
    <source>
        <dbReference type="ARBA" id="ARBA00022771"/>
    </source>
</evidence>
<keyword evidence="1 12" id="KW-0240">DNA-directed RNA polymerase</keyword>
<keyword evidence="3 12" id="KW-0808">Transferase</keyword>
<evidence type="ECO:0000256" key="15">
    <source>
        <dbReference type="SAM" id="Coils"/>
    </source>
</evidence>
<dbReference type="PANTHER" id="PTHR30313">
    <property type="entry name" value="DNA PRIMASE"/>
    <property type="match status" value="1"/>
</dbReference>
<comment type="caution">
    <text evidence="17">The sequence shown here is derived from an EMBL/GenBank/DDBJ whole genome shotgun (WGS) entry which is preliminary data.</text>
</comment>
<evidence type="ECO:0000256" key="4">
    <source>
        <dbReference type="ARBA" id="ARBA00022695"/>
    </source>
</evidence>
<dbReference type="CDD" id="cd03364">
    <property type="entry name" value="TOPRIM_DnaG_primases"/>
    <property type="match status" value="1"/>
</dbReference>
<dbReference type="SMART" id="SM00493">
    <property type="entry name" value="TOPRIM"/>
    <property type="match status" value="1"/>
</dbReference>
<dbReference type="Pfam" id="PF10410">
    <property type="entry name" value="DnaB_bind"/>
    <property type="match status" value="1"/>
</dbReference>
<comment type="catalytic activity">
    <reaction evidence="12">
        <text>ssDNA + n NTP = ssDNA/pppN(pN)n-1 hybrid + (n-1) diphosphate.</text>
        <dbReference type="EC" id="2.7.7.101"/>
    </reaction>
</comment>